<dbReference type="InterPro" id="IPR007216">
    <property type="entry name" value="CNOT9"/>
</dbReference>
<protein>
    <recommendedName>
        <fullName evidence="2">CCR4-NOT transcription complex subunit 9</fullName>
    </recommendedName>
    <alternativeName>
        <fullName evidence="3">Cell differentiation protein RQCD1 homolog</fullName>
    </alternativeName>
</protein>
<dbReference type="PANTHER" id="PTHR12262">
    <property type="entry name" value="CCR4-NOT TRANSCRIPTION COMPLEX SUBUNIT 9"/>
    <property type="match status" value="1"/>
</dbReference>
<dbReference type="EMBL" id="WIXP02000003">
    <property type="protein sequence ID" value="KAF6213322.1"/>
    <property type="molecule type" value="Genomic_DNA"/>
</dbReference>
<dbReference type="GO" id="GO:0030014">
    <property type="term" value="C:CCR4-NOT complex"/>
    <property type="evidence" value="ECO:0007669"/>
    <property type="project" value="InterPro"/>
</dbReference>
<dbReference type="GO" id="GO:0000932">
    <property type="term" value="C:P-body"/>
    <property type="evidence" value="ECO:0007669"/>
    <property type="project" value="UniProtKB-SubCell"/>
</dbReference>
<dbReference type="Proteomes" id="UP000466442">
    <property type="component" value="Unassembled WGS sequence"/>
</dbReference>
<evidence type="ECO:0000313" key="4">
    <source>
        <dbReference type="EMBL" id="KAF6213322.1"/>
    </source>
</evidence>
<evidence type="ECO:0000313" key="5">
    <source>
        <dbReference type="Proteomes" id="UP000466442"/>
    </source>
</evidence>
<dbReference type="GO" id="GO:0006402">
    <property type="term" value="P:mRNA catabolic process"/>
    <property type="evidence" value="ECO:0007669"/>
    <property type="project" value="InterPro"/>
</dbReference>
<name>A0A8S9XW82_APOLU</name>
<dbReference type="Pfam" id="PF04078">
    <property type="entry name" value="Rcd1"/>
    <property type="match status" value="1"/>
</dbReference>
<gene>
    <name evidence="4" type="ORF">GE061_011041</name>
</gene>
<dbReference type="Gene3D" id="1.25.10.10">
    <property type="entry name" value="Leucine-rich Repeat Variant"/>
    <property type="match status" value="1"/>
</dbReference>
<organism evidence="4 5">
    <name type="scientific">Apolygus lucorum</name>
    <name type="common">Small green plant bug</name>
    <name type="synonym">Lygocoris lucorum</name>
    <dbReference type="NCBI Taxonomy" id="248454"/>
    <lineage>
        <taxon>Eukaryota</taxon>
        <taxon>Metazoa</taxon>
        <taxon>Ecdysozoa</taxon>
        <taxon>Arthropoda</taxon>
        <taxon>Hexapoda</taxon>
        <taxon>Insecta</taxon>
        <taxon>Pterygota</taxon>
        <taxon>Neoptera</taxon>
        <taxon>Paraneoptera</taxon>
        <taxon>Hemiptera</taxon>
        <taxon>Heteroptera</taxon>
        <taxon>Panheteroptera</taxon>
        <taxon>Cimicomorpha</taxon>
        <taxon>Miridae</taxon>
        <taxon>Mirini</taxon>
        <taxon>Apolygus</taxon>
    </lineage>
</organism>
<dbReference type="AlphaFoldDB" id="A0A8S9XW82"/>
<accession>A0A8S9XW82</accession>
<sequence length="404" mass="45983">MRLLVAGTLSHFGDSIDQAYVVNTKDELILNQITNMAQEGEDPWGTVHHLISELINPDTRLNAIYQLSQMKELHPGMGPLLWHSFGTMAIFLWEITNCCHSMNTLSTVGSRSERICNVNVLLQSVAMNINTRTQFIQANIPLYLYPFLMTTSRSTAFEHIRLTALGVMAAMLKTVHPGVVEFLLTTDFLPKCYNCIELGSPITKALGVYILDKMLLDDFGLAVICRRTYRLNPFIAILNNTVASLDPDQGYVSTVILKHIIHCYLLLIEVRSAREAIRENLPMQLWDGTLLTIIEGDWCMRGWAYLVVEYKTQRREPPRVKRTSVGLASTQTPEAGFVKPDEASTGSTRCFPADLLQRSSFILRSWETRFHPALHNLSNRWEAKKEEKRWYLPPIPSLLLQLQY</sequence>
<evidence type="ECO:0000256" key="3">
    <source>
        <dbReference type="ARBA" id="ARBA00030283"/>
    </source>
</evidence>
<reference evidence="4" key="1">
    <citation type="journal article" date="2021" name="Mol. Ecol. Resour.">
        <title>Apolygus lucorum genome provides insights into omnivorousness and mesophyll feeding.</title>
        <authorList>
            <person name="Liu Y."/>
            <person name="Liu H."/>
            <person name="Wang H."/>
            <person name="Huang T."/>
            <person name="Liu B."/>
            <person name="Yang B."/>
            <person name="Yin L."/>
            <person name="Li B."/>
            <person name="Zhang Y."/>
            <person name="Zhang S."/>
            <person name="Jiang F."/>
            <person name="Zhang X."/>
            <person name="Ren Y."/>
            <person name="Wang B."/>
            <person name="Wang S."/>
            <person name="Lu Y."/>
            <person name="Wu K."/>
            <person name="Fan W."/>
            <person name="Wang G."/>
        </authorList>
    </citation>
    <scope>NUCLEOTIDE SEQUENCE</scope>
    <source>
        <strain evidence="4">12Hb</strain>
    </source>
</reference>
<comment type="subcellular location">
    <subcellularLocation>
        <location evidence="1">Cytoplasm</location>
        <location evidence="1">P-body</location>
    </subcellularLocation>
</comment>
<dbReference type="OrthoDB" id="1183224at2759"/>
<proteinExistence type="predicted"/>
<keyword evidence="5" id="KW-1185">Reference proteome</keyword>
<evidence type="ECO:0000256" key="2">
    <source>
        <dbReference type="ARBA" id="ARBA00014171"/>
    </source>
</evidence>
<comment type="caution">
    <text evidence="4">The sequence shown here is derived from an EMBL/GenBank/DDBJ whole genome shotgun (WGS) entry which is preliminary data.</text>
</comment>
<dbReference type="InterPro" id="IPR011989">
    <property type="entry name" value="ARM-like"/>
</dbReference>
<evidence type="ECO:0000256" key="1">
    <source>
        <dbReference type="ARBA" id="ARBA00004201"/>
    </source>
</evidence>